<dbReference type="STRING" id="1408287.GCA_000493815_02143"/>
<dbReference type="Gene3D" id="3.90.930.1">
    <property type="match status" value="1"/>
</dbReference>
<organism evidence="1 2">
    <name type="scientific">Fusobacterium nucleatum</name>
    <dbReference type="NCBI Taxonomy" id="851"/>
    <lineage>
        <taxon>Bacteria</taxon>
        <taxon>Fusobacteriati</taxon>
        <taxon>Fusobacteriota</taxon>
        <taxon>Fusobacteriia</taxon>
        <taxon>Fusobacteriales</taxon>
        <taxon>Fusobacteriaceae</taxon>
        <taxon>Fusobacterium</taxon>
    </lineage>
</organism>
<comment type="caution">
    <text evidence="1">The sequence shown here is derived from an EMBL/GenBank/DDBJ whole genome shotgun (WGS) entry which is preliminary data.</text>
</comment>
<evidence type="ECO:0000313" key="2">
    <source>
        <dbReference type="Proteomes" id="UP000070401"/>
    </source>
</evidence>
<dbReference type="Pfam" id="PF07661">
    <property type="entry name" value="MORN_2"/>
    <property type="match status" value="3"/>
</dbReference>
<keyword evidence="2" id="KW-1185">Reference proteome</keyword>
<evidence type="ECO:0000313" key="1">
    <source>
        <dbReference type="EMBL" id="KXA24338.1"/>
    </source>
</evidence>
<dbReference type="Proteomes" id="UP000070401">
    <property type="component" value="Unassembled WGS sequence"/>
</dbReference>
<proteinExistence type="predicted"/>
<dbReference type="SUPFAM" id="SSF82185">
    <property type="entry name" value="Histone H3 K4-specific methyltransferase SET7/9 N-terminal domain"/>
    <property type="match status" value="1"/>
</dbReference>
<name>A0A133P718_FUSNU</name>
<sequence length="182" mass="21411">MMKIKKIFLFLLLITGLEILAVGKLPKNLFNSDKINILKRGILNGPINVYYPNGKIKIKQFFINNRRAGIWQYYYENGKLKAEIIYNIMTNDEEGVIKNYDEKGVLMSEGRIVNDNMVGVWNYYDEKGRKNYTYDFVKGIITTYDEKGKIIFQVTETDLANRFREIQQEINDDRVRANEDKN</sequence>
<dbReference type="EMBL" id="LRPY01000053">
    <property type="protein sequence ID" value="KXA24338.1"/>
    <property type="molecule type" value="Genomic_DNA"/>
</dbReference>
<gene>
    <name evidence="1" type="ORF">HMPREF3221_00513</name>
</gene>
<dbReference type="AlphaFoldDB" id="A0A133P718"/>
<protein>
    <submittedName>
        <fullName evidence="1">MORN repeat protein</fullName>
    </submittedName>
</protein>
<dbReference type="InterPro" id="IPR011652">
    <property type="entry name" value="MORN_2"/>
</dbReference>
<reference evidence="2" key="1">
    <citation type="submission" date="2016-01" db="EMBL/GenBank/DDBJ databases">
        <authorList>
            <person name="Mitreva M."/>
            <person name="Pepin K.H."/>
            <person name="Mihindukulasuriya K.A."/>
            <person name="Fulton R."/>
            <person name="Fronick C."/>
            <person name="O'Laughlin M."/>
            <person name="Miner T."/>
            <person name="Herter B."/>
            <person name="Rosa B.A."/>
            <person name="Cordes M."/>
            <person name="Tomlinson C."/>
            <person name="Wollam A."/>
            <person name="Palsikar V.B."/>
            <person name="Mardis E.R."/>
            <person name="Wilson R.K."/>
        </authorList>
    </citation>
    <scope>NUCLEOTIDE SEQUENCE [LARGE SCALE GENOMIC DNA]</scope>
    <source>
        <strain evidence="2">MJR7757B</strain>
    </source>
</reference>
<dbReference type="PATRIC" id="fig|851.8.peg.517"/>
<accession>A0A133P718</accession>